<organism evidence="3 4">
    <name type="scientific">Hymenobacter glacialis</name>
    <dbReference type="NCBI Taxonomy" id="1908236"/>
    <lineage>
        <taxon>Bacteria</taxon>
        <taxon>Pseudomonadati</taxon>
        <taxon>Bacteroidota</taxon>
        <taxon>Cytophagia</taxon>
        <taxon>Cytophagales</taxon>
        <taxon>Hymenobacteraceae</taxon>
        <taxon>Hymenobacter</taxon>
    </lineage>
</organism>
<reference evidence="3 4" key="1">
    <citation type="submission" date="2016-08" db="EMBL/GenBank/DDBJ databases">
        <title>Hymenobacter coccineus sp. nov., Hymenobacter lapidarius sp. nov. and Hymenobacter glacialis sp. nov., isolated from Antarctic soil.</title>
        <authorList>
            <person name="Sedlacek I."/>
            <person name="Kralova S."/>
            <person name="Kyrova K."/>
            <person name="Maslanova I."/>
            <person name="Stankova E."/>
            <person name="Vrbovska V."/>
            <person name="Nemec M."/>
            <person name="Bartak M."/>
            <person name="Svec P."/>
            <person name="Busse H.-J."/>
            <person name="Pantucek R."/>
        </authorList>
    </citation>
    <scope>NUCLEOTIDE SEQUENCE [LARGE SCALE GENOMIC DNA]</scope>
    <source>
        <strain evidence="3 4">CCM 8648</strain>
    </source>
</reference>
<dbReference type="RefSeq" id="WP_070732414.1">
    <property type="nucleotide sequence ID" value="NZ_MDZC01000017.1"/>
</dbReference>
<keyword evidence="2" id="KW-0732">Signal</keyword>
<evidence type="ECO:0000256" key="2">
    <source>
        <dbReference type="SAM" id="SignalP"/>
    </source>
</evidence>
<name>A0A1G1TBT0_9BACT</name>
<evidence type="ECO:0000256" key="1">
    <source>
        <dbReference type="SAM" id="MobiDB-lite"/>
    </source>
</evidence>
<comment type="caution">
    <text evidence="3">The sequence shown here is derived from an EMBL/GenBank/DDBJ whole genome shotgun (WGS) entry which is preliminary data.</text>
</comment>
<dbReference type="EMBL" id="MDZC01000017">
    <property type="protein sequence ID" value="OGX88331.1"/>
    <property type="molecule type" value="Genomic_DNA"/>
</dbReference>
<dbReference type="Proteomes" id="UP000177791">
    <property type="component" value="Unassembled WGS sequence"/>
</dbReference>
<evidence type="ECO:0000313" key="3">
    <source>
        <dbReference type="EMBL" id="OGX88331.1"/>
    </source>
</evidence>
<feature type="signal peptide" evidence="2">
    <location>
        <begin position="1"/>
        <end position="23"/>
    </location>
</feature>
<accession>A0A1G1TBT0</accession>
<evidence type="ECO:0000313" key="4">
    <source>
        <dbReference type="Proteomes" id="UP000177791"/>
    </source>
</evidence>
<feature type="region of interest" description="Disordered" evidence="1">
    <location>
        <begin position="23"/>
        <end position="99"/>
    </location>
</feature>
<feature type="compositionally biased region" description="Polar residues" evidence="1">
    <location>
        <begin position="32"/>
        <end position="48"/>
    </location>
</feature>
<dbReference type="OrthoDB" id="883664at2"/>
<sequence length="145" mass="15739">MKFLLAATLLSGLSLVAVGSAAAQSGPAFPTPGQSSSETGARRTTGNNAEELLRNQRRAAMTPDQIKQDQQMELLQARTGNTSFGTTDRQFDSNRSGRGFMVRKYKAKKGFSELKRGMSHSVGGSNPPGKPLVHKSKMKKDFFIF</sequence>
<feature type="region of interest" description="Disordered" evidence="1">
    <location>
        <begin position="116"/>
        <end position="135"/>
    </location>
</feature>
<proteinExistence type="predicted"/>
<protein>
    <submittedName>
        <fullName evidence="3">Uncharacterized protein</fullName>
    </submittedName>
</protein>
<keyword evidence="4" id="KW-1185">Reference proteome</keyword>
<feature type="compositionally biased region" description="Polar residues" evidence="1">
    <location>
        <begin position="68"/>
        <end position="96"/>
    </location>
</feature>
<feature type="chain" id="PRO_5009579309" evidence="2">
    <location>
        <begin position="24"/>
        <end position="145"/>
    </location>
</feature>
<dbReference type="AlphaFoldDB" id="A0A1G1TBT0"/>
<gene>
    <name evidence="3" type="ORF">BEN48_09595</name>
</gene>